<evidence type="ECO:0000256" key="1">
    <source>
        <dbReference type="SAM" id="SignalP"/>
    </source>
</evidence>
<dbReference type="Proteomes" id="UP000237000">
    <property type="component" value="Unassembled WGS sequence"/>
</dbReference>
<comment type="caution">
    <text evidence="2">The sequence shown here is derived from an EMBL/GenBank/DDBJ whole genome shotgun (WGS) entry which is preliminary data.</text>
</comment>
<evidence type="ECO:0000313" key="3">
    <source>
        <dbReference type="Proteomes" id="UP000237000"/>
    </source>
</evidence>
<name>A0A2P5BFS4_TREOI</name>
<organism evidence="2 3">
    <name type="scientific">Trema orientale</name>
    <name type="common">Charcoal tree</name>
    <name type="synonym">Celtis orientalis</name>
    <dbReference type="NCBI Taxonomy" id="63057"/>
    <lineage>
        <taxon>Eukaryota</taxon>
        <taxon>Viridiplantae</taxon>
        <taxon>Streptophyta</taxon>
        <taxon>Embryophyta</taxon>
        <taxon>Tracheophyta</taxon>
        <taxon>Spermatophyta</taxon>
        <taxon>Magnoliopsida</taxon>
        <taxon>eudicotyledons</taxon>
        <taxon>Gunneridae</taxon>
        <taxon>Pentapetalae</taxon>
        <taxon>rosids</taxon>
        <taxon>fabids</taxon>
        <taxon>Rosales</taxon>
        <taxon>Cannabaceae</taxon>
        <taxon>Trema</taxon>
    </lineage>
</organism>
<gene>
    <name evidence="2" type="ORF">TorRG33x02_322690</name>
</gene>
<evidence type="ECO:0008006" key="4">
    <source>
        <dbReference type="Google" id="ProtNLM"/>
    </source>
</evidence>
<feature type="chain" id="PRO_5015106670" description="Secreted protein" evidence="1">
    <location>
        <begin position="24"/>
        <end position="134"/>
    </location>
</feature>
<dbReference type="AlphaFoldDB" id="A0A2P5BFS4"/>
<keyword evidence="3" id="KW-1185">Reference proteome</keyword>
<evidence type="ECO:0000313" key="2">
    <source>
        <dbReference type="EMBL" id="PON47606.1"/>
    </source>
</evidence>
<proteinExistence type="predicted"/>
<accession>A0A2P5BFS4</accession>
<protein>
    <recommendedName>
        <fullName evidence="4">Secreted protein</fullName>
    </recommendedName>
</protein>
<sequence>MTAGHVLLATFTCAHVTLPCGRAKEVNEIGAVTLTSHGGWPMNHEVGGVPHNILSVVHRLCTTASPLKSFLVSIGSETPQWNQKTHSRWVLLSSKVVSLFLSSFICTHIISHERLLLPLPLLLCSQKALKLEIM</sequence>
<dbReference type="InParanoid" id="A0A2P5BFS4"/>
<reference evidence="3" key="1">
    <citation type="submission" date="2016-06" db="EMBL/GenBank/DDBJ databases">
        <title>Parallel loss of symbiosis genes in relatives of nitrogen-fixing non-legume Parasponia.</title>
        <authorList>
            <person name="Van Velzen R."/>
            <person name="Holmer R."/>
            <person name="Bu F."/>
            <person name="Rutten L."/>
            <person name="Van Zeijl A."/>
            <person name="Liu W."/>
            <person name="Santuari L."/>
            <person name="Cao Q."/>
            <person name="Sharma T."/>
            <person name="Shen D."/>
            <person name="Roswanjaya Y."/>
            <person name="Wardhani T."/>
            <person name="Kalhor M.S."/>
            <person name="Jansen J."/>
            <person name="Van den Hoogen J."/>
            <person name="Gungor B."/>
            <person name="Hartog M."/>
            <person name="Hontelez J."/>
            <person name="Verver J."/>
            <person name="Yang W.-C."/>
            <person name="Schijlen E."/>
            <person name="Repin R."/>
            <person name="Schilthuizen M."/>
            <person name="Schranz E."/>
            <person name="Heidstra R."/>
            <person name="Miyata K."/>
            <person name="Fedorova E."/>
            <person name="Kohlen W."/>
            <person name="Bisseling T."/>
            <person name="Smit S."/>
            <person name="Geurts R."/>
        </authorList>
    </citation>
    <scope>NUCLEOTIDE SEQUENCE [LARGE SCALE GENOMIC DNA]</scope>
    <source>
        <strain evidence="3">cv. RG33-2</strain>
    </source>
</reference>
<feature type="signal peptide" evidence="1">
    <location>
        <begin position="1"/>
        <end position="23"/>
    </location>
</feature>
<keyword evidence="1" id="KW-0732">Signal</keyword>
<dbReference type="EMBL" id="JXTC01000532">
    <property type="protein sequence ID" value="PON47606.1"/>
    <property type="molecule type" value="Genomic_DNA"/>
</dbReference>